<dbReference type="Proteomes" id="UP000030765">
    <property type="component" value="Unassembled WGS sequence"/>
</dbReference>
<proteinExistence type="predicted"/>
<evidence type="ECO:0000313" key="4">
    <source>
        <dbReference type="Proteomes" id="UP000030765"/>
    </source>
</evidence>
<feature type="region of interest" description="Disordered" evidence="1">
    <location>
        <begin position="85"/>
        <end position="104"/>
    </location>
</feature>
<feature type="compositionally biased region" description="Basic residues" evidence="1">
    <location>
        <begin position="94"/>
        <end position="104"/>
    </location>
</feature>
<dbReference type="VEuPathDB" id="VectorBase:ASIS002742"/>
<reference evidence="2 4" key="1">
    <citation type="journal article" date="2014" name="BMC Genomics">
        <title>Genome sequence of Anopheles sinensis provides insight into genetics basis of mosquito competence for malaria parasites.</title>
        <authorList>
            <person name="Zhou D."/>
            <person name="Zhang D."/>
            <person name="Ding G."/>
            <person name="Shi L."/>
            <person name="Hou Q."/>
            <person name="Ye Y."/>
            <person name="Xu Y."/>
            <person name="Zhou H."/>
            <person name="Xiong C."/>
            <person name="Li S."/>
            <person name="Yu J."/>
            <person name="Hong S."/>
            <person name="Yu X."/>
            <person name="Zou P."/>
            <person name="Chen C."/>
            <person name="Chang X."/>
            <person name="Wang W."/>
            <person name="Lv Y."/>
            <person name="Sun Y."/>
            <person name="Ma L."/>
            <person name="Shen B."/>
            <person name="Zhu C."/>
        </authorList>
    </citation>
    <scope>NUCLEOTIDE SEQUENCE [LARGE SCALE GENOMIC DNA]</scope>
</reference>
<keyword evidence="4" id="KW-1185">Reference proteome</keyword>
<organism evidence="2">
    <name type="scientific">Anopheles sinensis</name>
    <name type="common">Mosquito</name>
    <dbReference type="NCBI Taxonomy" id="74873"/>
    <lineage>
        <taxon>Eukaryota</taxon>
        <taxon>Metazoa</taxon>
        <taxon>Ecdysozoa</taxon>
        <taxon>Arthropoda</taxon>
        <taxon>Hexapoda</taxon>
        <taxon>Insecta</taxon>
        <taxon>Pterygota</taxon>
        <taxon>Neoptera</taxon>
        <taxon>Endopterygota</taxon>
        <taxon>Diptera</taxon>
        <taxon>Nematocera</taxon>
        <taxon>Culicoidea</taxon>
        <taxon>Culicidae</taxon>
        <taxon>Anophelinae</taxon>
        <taxon>Anopheles</taxon>
    </lineage>
</organism>
<evidence type="ECO:0000313" key="3">
    <source>
        <dbReference type="EnsemblMetazoa" id="ASIC004764-PA"/>
    </source>
</evidence>
<dbReference type="VEuPathDB" id="VectorBase:ASIC004764"/>
<dbReference type="EMBL" id="KE524847">
    <property type="protein sequence ID" value="KFB37534.1"/>
    <property type="molecule type" value="Genomic_DNA"/>
</dbReference>
<gene>
    <name evidence="2" type="ORF">ZHAS_00004764</name>
</gene>
<protein>
    <submittedName>
        <fullName evidence="2 3">ABC-type transporter</fullName>
    </submittedName>
</protein>
<name>A0A084VHU0_ANOSI</name>
<reference evidence="3" key="2">
    <citation type="submission" date="2020-05" db="UniProtKB">
        <authorList>
            <consortium name="EnsemblMetazoa"/>
        </authorList>
    </citation>
    <scope>IDENTIFICATION</scope>
</reference>
<dbReference type="EMBL" id="ATLV01013235">
    <property type="status" value="NOT_ANNOTATED_CDS"/>
    <property type="molecule type" value="Genomic_DNA"/>
</dbReference>
<accession>A0A084VHU0</accession>
<evidence type="ECO:0000313" key="2">
    <source>
        <dbReference type="EMBL" id="KFB37534.1"/>
    </source>
</evidence>
<evidence type="ECO:0000256" key="1">
    <source>
        <dbReference type="SAM" id="MobiDB-lite"/>
    </source>
</evidence>
<dbReference type="EnsemblMetazoa" id="ASIC004764-RA">
    <property type="protein sequence ID" value="ASIC004764-PA"/>
    <property type="gene ID" value="ASIC004764"/>
</dbReference>
<dbReference type="AlphaFoldDB" id="A0A084VHU0"/>
<sequence length="104" mass="11978">MQPVTRPTLTMFSVRSIHDPPKLVREWLSNFVSSTGTDRVEFPLLDATPDAHAYHECFLLEKPFFTGKTELEPDIEQFVLVQHPSSHPRVGSKQNKHQHVRCRA</sequence>